<dbReference type="GO" id="GO:0005524">
    <property type="term" value="F:ATP binding"/>
    <property type="evidence" value="ECO:0007669"/>
    <property type="project" value="UniProtKB-KW"/>
</dbReference>
<dbReference type="InterPro" id="IPR000417">
    <property type="entry name" value="Hyethyz_kinase"/>
</dbReference>
<feature type="domain" description="OST48 N-terminal" evidence="14">
    <location>
        <begin position="113"/>
        <end position="203"/>
    </location>
</feature>
<evidence type="ECO:0000256" key="12">
    <source>
        <dbReference type="ARBA" id="ARBA00061710"/>
    </source>
</evidence>
<dbReference type="SUPFAM" id="SSF53613">
    <property type="entry name" value="Ribokinase-like"/>
    <property type="match status" value="1"/>
</dbReference>
<dbReference type="FunFam" id="3.40.1190.20:FF:000015">
    <property type="entry name" value="Hydroxyethylthiazole kinase"/>
    <property type="match status" value="1"/>
</dbReference>
<evidence type="ECO:0000259" key="14">
    <source>
        <dbReference type="Pfam" id="PF03345"/>
    </source>
</evidence>
<dbReference type="GO" id="GO:0004417">
    <property type="term" value="F:hydroxyethylthiazole kinase activity"/>
    <property type="evidence" value="ECO:0007669"/>
    <property type="project" value="UniProtKB-EC"/>
</dbReference>
<keyword evidence="9" id="KW-0460">Magnesium</keyword>
<keyword evidence="6" id="KW-0547">Nucleotide-binding</keyword>
<evidence type="ECO:0000256" key="3">
    <source>
        <dbReference type="ARBA" id="ARBA00004868"/>
    </source>
</evidence>
<evidence type="ECO:0000313" key="16">
    <source>
        <dbReference type="Proteomes" id="UP000325081"/>
    </source>
</evidence>
<dbReference type="Pfam" id="PF03345">
    <property type="entry name" value="OST48_N"/>
    <property type="match status" value="1"/>
</dbReference>
<dbReference type="EMBL" id="BKCP01009070">
    <property type="protein sequence ID" value="GER50088.1"/>
    <property type="molecule type" value="Genomic_DNA"/>
</dbReference>
<comment type="pathway">
    <text evidence="3">Cofactor biosynthesis; thiamine diphosphate biosynthesis; 4-methyl-5-(2-phosphoethyl)-thiazole from 5-(2-hydroxyethyl)-4-methylthiazole: step 1/1.</text>
</comment>
<comment type="pathway">
    <text evidence="13">Protein modification; protein glycosylation.</text>
</comment>
<dbReference type="PRINTS" id="PR01099">
    <property type="entry name" value="HYETHTZKNASE"/>
</dbReference>
<evidence type="ECO:0000256" key="7">
    <source>
        <dbReference type="ARBA" id="ARBA00022777"/>
    </source>
</evidence>
<keyword evidence="4" id="KW-0808">Transferase</keyword>
<dbReference type="NCBIfam" id="NF006830">
    <property type="entry name" value="PRK09355.1"/>
    <property type="match status" value="1"/>
</dbReference>
<dbReference type="Pfam" id="PF02110">
    <property type="entry name" value="HK"/>
    <property type="match status" value="1"/>
</dbReference>
<comment type="catalytic activity">
    <reaction evidence="1">
        <text>5-(2-hydroxyethyl)-4-methylthiazole + ATP = 4-methyl-5-(2-phosphooxyethyl)-thiazole + ADP + H(+)</text>
        <dbReference type="Rhea" id="RHEA:24212"/>
        <dbReference type="ChEBI" id="CHEBI:15378"/>
        <dbReference type="ChEBI" id="CHEBI:17957"/>
        <dbReference type="ChEBI" id="CHEBI:30616"/>
        <dbReference type="ChEBI" id="CHEBI:58296"/>
        <dbReference type="ChEBI" id="CHEBI:456216"/>
        <dbReference type="EC" id="2.7.1.50"/>
    </reaction>
</comment>
<proteinExistence type="inferred from homology"/>
<keyword evidence="8" id="KW-0067">ATP-binding</keyword>
<keyword evidence="16" id="KW-1185">Reference proteome</keyword>
<evidence type="ECO:0000256" key="10">
    <source>
        <dbReference type="ARBA" id="ARBA00022977"/>
    </source>
</evidence>
<dbReference type="GO" id="GO:0000287">
    <property type="term" value="F:magnesium ion binding"/>
    <property type="evidence" value="ECO:0007669"/>
    <property type="project" value="InterPro"/>
</dbReference>
<keyword evidence="5" id="KW-0479">Metal-binding</keyword>
<evidence type="ECO:0000256" key="2">
    <source>
        <dbReference type="ARBA" id="ARBA00001946"/>
    </source>
</evidence>
<dbReference type="GO" id="GO:0018279">
    <property type="term" value="P:protein N-linked glycosylation via asparagine"/>
    <property type="evidence" value="ECO:0007669"/>
    <property type="project" value="UniProtKB-UniRule"/>
</dbReference>
<dbReference type="OrthoDB" id="4994at2759"/>
<gene>
    <name evidence="15" type="ORF">STAS_27370</name>
</gene>
<dbReference type="GO" id="GO:0008250">
    <property type="term" value="C:oligosaccharyltransferase complex"/>
    <property type="evidence" value="ECO:0007669"/>
    <property type="project" value="TreeGrafter"/>
</dbReference>
<sequence>MVMTSVVEGGAATTRVSGVTTSSVGEGGSTATALALMAVISFVAVGAMAALDEESMPADGSGGDGPIKRMRRDSIGFGGSVDVASLLEFVDAGHELIPVVDASASELIRRFLLMLKVLSASLVAYSVNPKSKLLSPPTLTGSGISLVSVVQARNNARIMIPGSLSMFSNRYSFFEDKLKITFVLNRHEKSGNEQLLTELSKWISMKVVTSRINTTMADTSKQDIGKSTESWPQTAWTLLESVRRDSPLVQCITNFVSMDLVANVLVAAGASPAMIHSIAEIPDFTPKIHALYINVGTLTPDWLPAMKIAAQVANNCHKPWVLDPVAAGASRFRLEACLELLKLRPTVVRGNGSEIMALFKASVDENSKGVDSKHDSTDTVEAAKSLARTSRSVVAVSGAVDIVTDGWRVASAKNGVQMLQKVTATGCAVTALIAAFVAVDPLRPLEAAASALSVFGLSAEVGLGLCGGPASLRVHLVDALYGLDQASVEERVSVSIHNS</sequence>
<protein>
    <recommendedName>
        <fullName evidence="13">Dolichyl-diphosphooligosaccharide--protein glycosyltransferase 48 kDa subunit</fullName>
        <shortName evidence="13">Oligosaccharyl transferase 48 kDa subunit</shortName>
    </recommendedName>
</protein>
<dbReference type="AlphaFoldDB" id="A0A5A7QYG0"/>
<dbReference type="CDD" id="cd01170">
    <property type="entry name" value="THZ_kinase"/>
    <property type="match status" value="1"/>
</dbReference>
<comment type="subunit">
    <text evidence="13">Component of the oligosaccharyltransferase (OST) complex.</text>
</comment>
<dbReference type="HAMAP" id="MF_00228">
    <property type="entry name" value="Thz_kinase"/>
    <property type="match status" value="1"/>
</dbReference>
<dbReference type="Gene3D" id="3.40.1190.20">
    <property type="match status" value="1"/>
</dbReference>
<dbReference type="InterPro" id="IPR029056">
    <property type="entry name" value="Ribokinase-like"/>
</dbReference>
<dbReference type="UniPathway" id="UPA00378"/>
<dbReference type="PANTHER" id="PTHR10830">
    <property type="entry name" value="DOLICHYL-DIPHOSPHOOLIGOSACCHARIDE--PROTEIN GLYCOSYLTRANSFERASE 48 KDA SUBUNIT"/>
    <property type="match status" value="1"/>
</dbReference>
<comment type="similarity">
    <text evidence="13">Belongs to the DDOST 48 kDa subunit family.</text>
</comment>
<evidence type="ECO:0000256" key="13">
    <source>
        <dbReference type="RuleBase" id="RU361142"/>
    </source>
</evidence>
<evidence type="ECO:0000256" key="11">
    <source>
        <dbReference type="ARBA" id="ARBA00053468"/>
    </source>
</evidence>
<evidence type="ECO:0000256" key="8">
    <source>
        <dbReference type="ARBA" id="ARBA00022840"/>
    </source>
</evidence>
<keyword evidence="7 15" id="KW-0418">Kinase</keyword>
<evidence type="ECO:0000256" key="5">
    <source>
        <dbReference type="ARBA" id="ARBA00022723"/>
    </source>
</evidence>
<dbReference type="UniPathway" id="UPA00060">
    <property type="reaction ID" value="UER00139"/>
</dbReference>
<evidence type="ECO:0000256" key="1">
    <source>
        <dbReference type="ARBA" id="ARBA00001771"/>
    </source>
</evidence>
<evidence type="ECO:0000256" key="4">
    <source>
        <dbReference type="ARBA" id="ARBA00022679"/>
    </source>
</evidence>
<keyword evidence="10" id="KW-0784">Thiamine biosynthesis</keyword>
<evidence type="ECO:0000313" key="15">
    <source>
        <dbReference type="EMBL" id="GER50088.1"/>
    </source>
</evidence>
<name>A0A5A7QYG0_STRAF</name>
<evidence type="ECO:0000256" key="9">
    <source>
        <dbReference type="ARBA" id="ARBA00022842"/>
    </source>
</evidence>
<comment type="subcellular location">
    <subcellularLocation>
        <location evidence="13">Endoplasmic reticulum membrane</location>
        <topology evidence="13">Single-pass type I membrane protein</topology>
    </subcellularLocation>
</comment>
<dbReference type="InterPro" id="IPR005013">
    <property type="entry name" value="DDOST_48_kDa_subunit"/>
</dbReference>
<comment type="function">
    <text evidence="11">Thiazole kinase involved in thiamine salvage pathway.</text>
</comment>
<dbReference type="Proteomes" id="UP000325081">
    <property type="component" value="Unassembled WGS sequence"/>
</dbReference>
<keyword evidence="13" id="KW-0256">Endoplasmic reticulum</keyword>
<dbReference type="PANTHER" id="PTHR10830:SF0">
    <property type="entry name" value="DOLICHYL-DIPHOSPHOOLIGOSACCHARIDE--PROTEIN GLYCOSYLTRANSFERASE 48 KDA SUBUNIT"/>
    <property type="match status" value="1"/>
</dbReference>
<reference evidence="16" key="1">
    <citation type="journal article" date="2019" name="Curr. Biol.">
        <title>Genome Sequence of Striga asiatica Provides Insight into the Evolution of Plant Parasitism.</title>
        <authorList>
            <person name="Yoshida S."/>
            <person name="Kim S."/>
            <person name="Wafula E.K."/>
            <person name="Tanskanen J."/>
            <person name="Kim Y.M."/>
            <person name="Honaas L."/>
            <person name="Yang Z."/>
            <person name="Spallek T."/>
            <person name="Conn C.E."/>
            <person name="Ichihashi Y."/>
            <person name="Cheong K."/>
            <person name="Cui S."/>
            <person name="Der J.P."/>
            <person name="Gundlach H."/>
            <person name="Jiao Y."/>
            <person name="Hori C."/>
            <person name="Ishida J.K."/>
            <person name="Kasahara H."/>
            <person name="Kiba T."/>
            <person name="Kim M.S."/>
            <person name="Koo N."/>
            <person name="Laohavisit A."/>
            <person name="Lee Y.H."/>
            <person name="Lumba S."/>
            <person name="McCourt P."/>
            <person name="Mortimer J.C."/>
            <person name="Mutuku J.M."/>
            <person name="Nomura T."/>
            <person name="Sasaki-Sekimoto Y."/>
            <person name="Seto Y."/>
            <person name="Wang Y."/>
            <person name="Wakatake T."/>
            <person name="Sakakibara H."/>
            <person name="Demura T."/>
            <person name="Yamaguchi S."/>
            <person name="Yoneyama K."/>
            <person name="Manabe R.I."/>
            <person name="Nelson D.C."/>
            <person name="Schulman A.H."/>
            <person name="Timko M.P."/>
            <person name="dePamphilis C.W."/>
            <person name="Choi D."/>
            <person name="Shirasu K."/>
        </authorList>
    </citation>
    <scope>NUCLEOTIDE SEQUENCE [LARGE SCALE GENOMIC DNA]</scope>
    <source>
        <strain evidence="16">cv. UVA1</strain>
    </source>
</reference>
<accession>A0A5A7QYG0</accession>
<dbReference type="GO" id="GO:0036172">
    <property type="term" value="P:thiamine salvage"/>
    <property type="evidence" value="ECO:0007669"/>
    <property type="project" value="UniProtKB-ARBA"/>
</dbReference>
<comment type="similarity">
    <text evidence="12">Belongs to the Thz kinase family.</text>
</comment>
<comment type="function">
    <text evidence="13">Subunit of the oligosaccharyl transferase (OST) complex that catalyzes the initial transfer of a defined glycan (Glc(3)Man(9)GlcNAc(2) in eukaryotes) from the lipid carrier dolichol-pyrophosphate to an asparagine residue within an Asn-X-Ser/Thr consensus motif in nascent polypeptide chains, the first step in protein N-glycosylation. N-glycosylation occurs cotranslationally and the complex associates with the Sec61 complex at the channel-forming translocon complex that mediates protein translocation across the endoplasmic reticulum (ER).</text>
</comment>
<comment type="cofactor">
    <cofactor evidence="2">
        <name>Mg(2+)</name>
        <dbReference type="ChEBI" id="CHEBI:18420"/>
    </cofactor>
</comment>
<organism evidence="15 16">
    <name type="scientific">Striga asiatica</name>
    <name type="common">Asiatic witchweed</name>
    <name type="synonym">Buchnera asiatica</name>
    <dbReference type="NCBI Taxonomy" id="4170"/>
    <lineage>
        <taxon>Eukaryota</taxon>
        <taxon>Viridiplantae</taxon>
        <taxon>Streptophyta</taxon>
        <taxon>Embryophyta</taxon>
        <taxon>Tracheophyta</taxon>
        <taxon>Spermatophyta</taxon>
        <taxon>Magnoliopsida</taxon>
        <taxon>eudicotyledons</taxon>
        <taxon>Gunneridae</taxon>
        <taxon>Pentapetalae</taxon>
        <taxon>asterids</taxon>
        <taxon>lamiids</taxon>
        <taxon>Lamiales</taxon>
        <taxon>Orobanchaceae</taxon>
        <taxon>Buchnereae</taxon>
        <taxon>Striga</taxon>
    </lineage>
</organism>
<dbReference type="GO" id="GO:0009229">
    <property type="term" value="P:thiamine diphosphate biosynthetic process"/>
    <property type="evidence" value="ECO:0007669"/>
    <property type="project" value="UniProtKB-UniPathway"/>
</dbReference>
<comment type="caution">
    <text evidence="15">The sequence shown here is derived from an EMBL/GenBank/DDBJ whole genome shotgun (WGS) entry which is preliminary data.</text>
</comment>
<dbReference type="InterPro" id="IPR055457">
    <property type="entry name" value="OST48_N"/>
</dbReference>
<evidence type="ECO:0000256" key="6">
    <source>
        <dbReference type="ARBA" id="ARBA00022741"/>
    </source>
</evidence>